<organism evidence="2 3">
    <name type="scientific">Georgenia halophila</name>
    <dbReference type="NCBI Taxonomy" id="620889"/>
    <lineage>
        <taxon>Bacteria</taxon>
        <taxon>Bacillati</taxon>
        <taxon>Actinomycetota</taxon>
        <taxon>Actinomycetes</taxon>
        <taxon>Micrococcales</taxon>
        <taxon>Bogoriellaceae</taxon>
        <taxon>Georgenia</taxon>
    </lineage>
</organism>
<comment type="caution">
    <text evidence="2">The sequence shown here is derived from an EMBL/GenBank/DDBJ whole genome shotgun (WGS) entry which is preliminary data.</text>
</comment>
<evidence type="ECO:0000256" key="1">
    <source>
        <dbReference type="SAM" id="MobiDB-lite"/>
    </source>
</evidence>
<gene>
    <name evidence="2" type="ORF">GCM10023169_35600</name>
</gene>
<keyword evidence="3" id="KW-1185">Reference proteome</keyword>
<dbReference type="EMBL" id="BAABGN010000013">
    <property type="protein sequence ID" value="GAA4431253.1"/>
    <property type="molecule type" value="Genomic_DNA"/>
</dbReference>
<evidence type="ECO:0008006" key="4">
    <source>
        <dbReference type="Google" id="ProtNLM"/>
    </source>
</evidence>
<reference evidence="3" key="1">
    <citation type="journal article" date="2019" name="Int. J. Syst. Evol. Microbiol.">
        <title>The Global Catalogue of Microorganisms (GCM) 10K type strain sequencing project: providing services to taxonomists for standard genome sequencing and annotation.</title>
        <authorList>
            <consortium name="The Broad Institute Genomics Platform"/>
            <consortium name="The Broad Institute Genome Sequencing Center for Infectious Disease"/>
            <person name="Wu L."/>
            <person name="Ma J."/>
        </authorList>
    </citation>
    <scope>NUCLEOTIDE SEQUENCE [LARGE SCALE GENOMIC DNA]</scope>
    <source>
        <strain evidence="3">JCM 17810</strain>
    </source>
</reference>
<dbReference type="SUPFAM" id="SSF49503">
    <property type="entry name" value="Cupredoxins"/>
    <property type="match status" value="1"/>
</dbReference>
<evidence type="ECO:0000313" key="2">
    <source>
        <dbReference type="EMBL" id="GAA4431253.1"/>
    </source>
</evidence>
<feature type="compositionally biased region" description="Low complexity" evidence="1">
    <location>
        <begin position="41"/>
        <end position="61"/>
    </location>
</feature>
<sequence>MEQQDTVRVRREDTVRTWREDIVRKWRATLAAALLVGAVAACGSPDESGPPSSGTSAPPATEGSADGQQSGAHENDGREDDAQQDDGQEDGGPTEVRVGLMEWGIEIAADELAAGETTLVVTNAGATGHDVAVEGAAGSWRTPVLGPGEQATLTITAVAGEQLQLICTVPGHAEQGMRTELAVADS</sequence>
<feature type="region of interest" description="Disordered" evidence="1">
    <location>
        <begin position="41"/>
        <end position="95"/>
    </location>
</feature>
<dbReference type="InterPro" id="IPR008972">
    <property type="entry name" value="Cupredoxin"/>
</dbReference>
<proteinExistence type="predicted"/>
<dbReference type="Proteomes" id="UP001500622">
    <property type="component" value="Unassembled WGS sequence"/>
</dbReference>
<name>A0ABP8LK52_9MICO</name>
<dbReference type="Gene3D" id="2.60.40.420">
    <property type="entry name" value="Cupredoxins - blue copper proteins"/>
    <property type="match status" value="1"/>
</dbReference>
<evidence type="ECO:0000313" key="3">
    <source>
        <dbReference type="Proteomes" id="UP001500622"/>
    </source>
</evidence>
<feature type="compositionally biased region" description="Acidic residues" evidence="1">
    <location>
        <begin position="77"/>
        <end position="89"/>
    </location>
</feature>
<protein>
    <recommendedName>
        <fullName evidence="4">Blue (type 1) copper domain-containing protein</fullName>
    </recommendedName>
</protein>
<accession>A0ABP8LK52</accession>